<feature type="signal peptide" evidence="1">
    <location>
        <begin position="1"/>
        <end position="28"/>
    </location>
</feature>
<gene>
    <name evidence="2" type="ORF">DFR49_2941</name>
</gene>
<evidence type="ECO:0000313" key="3">
    <source>
        <dbReference type="Proteomes" id="UP000266568"/>
    </source>
</evidence>
<evidence type="ECO:0000256" key="1">
    <source>
        <dbReference type="SAM" id="SignalP"/>
    </source>
</evidence>
<sequence length="1729" mass="174012">MNANPNLRFGAMLMATVSALSLATPALAADVLFSSKGDTALALGERVHQVDGLKQIRLDSGAIVSVLNVADYRINADGSVDLYAGNLTVAGGAGETIVRMPDGVEGRVAGRGSAANFSVAANGTGRGHVMTGQVSIGRAGDMRRFGAGEMFAFAPGKRPERTVANGAQATPGADAQVASVAEGGPAAAARNGVPVTLGDALAAAGASSDILAAARRVDAAAANPAIATFPSGDLALLVAKAGDIAHAYGGSPFPAAQADIVRSYLSWLAGGGARADFLTAYAGFLGDYLDLLRSGAAPSSFGAASLADIEAFLAYSDRSGRLAQLGASDRSLADAYLAFLRGGGDRDLFTARFADLTKAYFAFVRAGGDPADFTQASTDTIARYIAFLSDSGLSRQLGASDRALLDAYLANGGLAFAGQYRAALDGYYAWLAAGRLPSGYTALDAATLKTYLETLSRSGLLATVAGDRAAFFSAYLDWLRGGGAPDAFAGLPANVFAGYAQALSAYYAYLEKGGVPSAYAALTSAQVHAYLAALDAAGASGLFLDDLADFYSRYFAFVAGGGNPDQYAGLPVPPDYPAFAAALNAYAAFLAGGGLPADYDAQSLATLKTYLDAVAASGQLAGLLGDNATLLNAYFAYLAGGGAPNGFGGLPVYADYVSALNAYYAYLANGGLPAAYGVLTQAQIRAYLAALNAAGGLVAFADLDGFFAPYYAYLASGGDPARYADLPAYDAYVAALNAYYAYLASGGLPAGYAKLTQEQVAAYLAALNAAGGFAAHSDLNAFFDAYYAFLAGGGDPADYAGLPVYANWLQAVQAYYAYLLGGGTPSGYTALTPEQVESYLAALDRAGVLEDQLSGATLQFLTDYLAYIGTGADPDQFAGLPGNGIDPGTNPDYPGGFPSGVTGARAYAAHAGVSYPASGSPELDANGALIDAGDLGNDNAEVADVGGDASVVVGRYTNGTARFRGGNVAIGPNGGIPWVVTAPLAGPLPTTGTIEYEVLAATKPVFASGHAAPGSFDANLTIGFGPSNLSYGFDGAIVMPEDGGDVRYDFASAGRSTGALVSTGGINPVFNMNGTMTGSGDACGSDNCLILFYGGFGGSEQRIGMTYQTVDNPNFQRAERIQGTVAFAPAGTGGDSPDPDPGLVQPPAPVALAYQGGFDPAEANGGFITTLTLGDGQMLAGSETGLTVTAYSLDGDGGVTSFTRSGNVTRTTGTTHVVEASGNADTLIGRWTDGVNTGANPFTLTADQGLHYMLARPVSTDFALPTQGMIRYDLLAATRPTIVDGSLAPGGFTADMAIVLGAAPKVAFDATVAMPGQSYHYMTMGGVADPTLSEASLRQFNGGRFSFVVPGVAGTDCQTVNCNLEAMGAFAGGGGQLGLVYNANNDLGAGKTAIGSAIFGDGTLPAPDPEPIQNDGIAAPGAAGHYFLYTSPGGSGGATAAAMTVTDGQLVEATSSRDSVSYAANVDTTVEKGGDAGVIGWSRFGNVSVGYRNSNGQSFSAQPLAGVSWHSIWGTPVANAPASGLINYDLVGFTSPTQGNAPGGSGSFSGNFAVDFATQMAGIAADVAFNGETYSFSSAGGVAAPSMAIQNDGLGAQRFSANLDTFTSDGNSVSRGTFLQGFLAGEGASHAGISYSIAVASSSYSKVQGTAAFRAQSDAPTGFLAGASVAAAAAGDWDRWAATSGAAAPPAVLAALSAPGVAPIAGADAATLRAQAEALLGGLVSFGVK</sequence>
<keyword evidence="3" id="KW-1185">Reference proteome</keyword>
<dbReference type="RefSeq" id="WP_119036306.1">
    <property type="nucleotide sequence ID" value="NZ_QXDC01000003.1"/>
</dbReference>
<dbReference type="Proteomes" id="UP000266568">
    <property type="component" value="Unassembled WGS sequence"/>
</dbReference>
<proteinExistence type="predicted"/>
<organism evidence="2 3">
    <name type="scientific">Hephaestia caeni</name>
    <dbReference type="NCBI Taxonomy" id="645617"/>
    <lineage>
        <taxon>Bacteria</taxon>
        <taxon>Pseudomonadati</taxon>
        <taxon>Pseudomonadota</taxon>
        <taxon>Alphaproteobacteria</taxon>
        <taxon>Sphingomonadales</taxon>
        <taxon>Sphingomonadaceae</taxon>
        <taxon>Hephaestia</taxon>
    </lineage>
</organism>
<protein>
    <recommendedName>
        <fullName evidence="4">FecR family protein</fullName>
    </recommendedName>
</protein>
<keyword evidence="1" id="KW-0732">Signal</keyword>
<dbReference type="OrthoDB" id="7393710at2"/>
<name>A0A397P688_9SPHN</name>
<evidence type="ECO:0000313" key="2">
    <source>
        <dbReference type="EMBL" id="RIA44682.1"/>
    </source>
</evidence>
<evidence type="ECO:0008006" key="4">
    <source>
        <dbReference type="Google" id="ProtNLM"/>
    </source>
</evidence>
<reference evidence="2 3" key="1">
    <citation type="submission" date="2018-08" db="EMBL/GenBank/DDBJ databases">
        <title>Genomic Encyclopedia of Type Strains, Phase IV (KMG-IV): sequencing the most valuable type-strain genomes for metagenomic binning, comparative biology and taxonomic classification.</title>
        <authorList>
            <person name="Goeker M."/>
        </authorList>
    </citation>
    <scope>NUCLEOTIDE SEQUENCE [LARGE SCALE GENOMIC DNA]</scope>
    <source>
        <strain evidence="2 3">DSM 25527</strain>
    </source>
</reference>
<accession>A0A397P688</accession>
<comment type="caution">
    <text evidence="2">The sequence shown here is derived from an EMBL/GenBank/DDBJ whole genome shotgun (WGS) entry which is preliminary data.</text>
</comment>
<feature type="chain" id="PRO_5017312374" description="FecR family protein" evidence="1">
    <location>
        <begin position="29"/>
        <end position="1729"/>
    </location>
</feature>
<dbReference type="EMBL" id="QXDC01000003">
    <property type="protein sequence ID" value="RIA44682.1"/>
    <property type="molecule type" value="Genomic_DNA"/>
</dbReference>